<keyword evidence="8" id="KW-1133">Transmembrane helix</keyword>
<evidence type="ECO:0000313" key="14">
    <source>
        <dbReference type="EMBL" id="MFC6669842.1"/>
    </source>
</evidence>
<evidence type="ECO:0000259" key="13">
    <source>
        <dbReference type="PROSITE" id="PS52015"/>
    </source>
</evidence>
<evidence type="ECO:0000256" key="11">
    <source>
        <dbReference type="SAM" id="MobiDB-lite"/>
    </source>
</evidence>
<dbReference type="InterPro" id="IPR037682">
    <property type="entry name" value="TonB_C"/>
</dbReference>
<dbReference type="SUPFAM" id="SSF74653">
    <property type="entry name" value="TolA/TonB C-terminal domain"/>
    <property type="match status" value="1"/>
</dbReference>
<evidence type="ECO:0000256" key="4">
    <source>
        <dbReference type="ARBA" id="ARBA00022475"/>
    </source>
</evidence>
<keyword evidence="3 10" id="KW-0813">Transport</keyword>
<comment type="function">
    <text evidence="10">Interacts with outer membrane receptor proteins that carry out high-affinity binding and energy dependent uptake into the periplasmic space of specific substrates. It could act to transduce energy from the cytoplasmic membrane to specific energy-requiring processes in the outer membrane, resulting in the release into the periplasm of ligands bound by these outer membrane proteins.</text>
</comment>
<keyword evidence="9" id="KW-0472">Membrane</keyword>
<evidence type="ECO:0000256" key="12">
    <source>
        <dbReference type="SAM" id="SignalP"/>
    </source>
</evidence>
<organism evidence="14 15">
    <name type="scientific">Marinobacterium aestuariivivens</name>
    <dbReference type="NCBI Taxonomy" id="1698799"/>
    <lineage>
        <taxon>Bacteria</taxon>
        <taxon>Pseudomonadati</taxon>
        <taxon>Pseudomonadota</taxon>
        <taxon>Gammaproteobacteria</taxon>
        <taxon>Oceanospirillales</taxon>
        <taxon>Oceanospirillaceae</taxon>
        <taxon>Marinobacterium</taxon>
    </lineage>
</organism>
<keyword evidence="5 10" id="KW-0997">Cell inner membrane</keyword>
<dbReference type="Proteomes" id="UP001596422">
    <property type="component" value="Unassembled WGS sequence"/>
</dbReference>
<feature type="region of interest" description="Disordered" evidence="11">
    <location>
        <begin position="55"/>
        <end position="155"/>
    </location>
</feature>
<evidence type="ECO:0000256" key="1">
    <source>
        <dbReference type="ARBA" id="ARBA00004383"/>
    </source>
</evidence>
<dbReference type="RefSeq" id="WP_379908372.1">
    <property type="nucleotide sequence ID" value="NZ_JBHSWE010000001.1"/>
</dbReference>
<reference evidence="15" key="1">
    <citation type="journal article" date="2019" name="Int. J. Syst. Evol. Microbiol.">
        <title>The Global Catalogue of Microorganisms (GCM) 10K type strain sequencing project: providing services to taxonomists for standard genome sequencing and annotation.</title>
        <authorList>
            <consortium name="The Broad Institute Genomics Platform"/>
            <consortium name="The Broad Institute Genome Sequencing Center for Infectious Disease"/>
            <person name="Wu L."/>
            <person name="Ma J."/>
        </authorList>
    </citation>
    <scope>NUCLEOTIDE SEQUENCE [LARGE SCALE GENOMIC DNA]</scope>
    <source>
        <strain evidence="15">NBRC 111756</strain>
    </source>
</reference>
<evidence type="ECO:0000256" key="3">
    <source>
        <dbReference type="ARBA" id="ARBA00022448"/>
    </source>
</evidence>
<comment type="subcellular location">
    <subcellularLocation>
        <location evidence="1 10">Cell inner membrane</location>
        <topology evidence="1 10">Single-pass membrane protein</topology>
        <orientation evidence="1 10">Periplasmic side</orientation>
    </subcellularLocation>
</comment>
<dbReference type="Gene3D" id="3.30.1150.10">
    <property type="match status" value="1"/>
</dbReference>
<dbReference type="InterPro" id="IPR051045">
    <property type="entry name" value="TonB-dependent_transducer"/>
</dbReference>
<dbReference type="EMBL" id="JBHSWE010000001">
    <property type="protein sequence ID" value="MFC6669842.1"/>
    <property type="molecule type" value="Genomic_DNA"/>
</dbReference>
<dbReference type="PROSITE" id="PS52015">
    <property type="entry name" value="TONB_CTD"/>
    <property type="match status" value="1"/>
</dbReference>
<evidence type="ECO:0000256" key="5">
    <source>
        <dbReference type="ARBA" id="ARBA00022519"/>
    </source>
</evidence>
<dbReference type="NCBIfam" id="TIGR01352">
    <property type="entry name" value="tonB_Cterm"/>
    <property type="match status" value="1"/>
</dbReference>
<name>A0ABW1ZXB5_9GAMM</name>
<keyword evidence="10" id="KW-0735">Signal-anchor</keyword>
<evidence type="ECO:0000256" key="7">
    <source>
        <dbReference type="ARBA" id="ARBA00022927"/>
    </source>
</evidence>
<feature type="signal peptide" evidence="12">
    <location>
        <begin position="1"/>
        <end position="27"/>
    </location>
</feature>
<dbReference type="PRINTS" id="PR01374">
    <property type="entry name" value="TONBPROTEIN"/>
</dbReference>
<comment type="similarity">
    <text evidence="2 10">Belongs to the TonB family.</text>
</comment>
<keyword evidence="12" id="KW-0732">Signal</keyword>
<evidence type="ECO:0000256" key="6">
    <source>
        <dbReference type="ARBA" id="ARBA00022692"/>
    </source>
</evidence>
<proteinExistence type="inferred from homology"/>
<keyword evidence="15" id="KW-1185">Reference proteome</keyword>
<feature type="compositionally biased region" description="Polar residues" evidence="11">
    <location>
        <begin position="123"/>
        <end position="140"/>
    </location>
</feature>
<comment type="caution">
    <text evidence="14">The sequence shown here is derived from an EMBL/GenBank/DDBJ whole genome shotgun (WGS) entry which is preliminary data.</text>
</comment>
<sequence>MIGTRHWLTALLLAVALHLLGFVVVMAQEADDGAKGAGEQGIEIDLGMLGDLGAEAETLEAVAPEPEPEPIPEPEPEPQPEPEPEPVAEPEPVTPPKQQAEVRTEPMPEPKPAPKPRPEPASKTEQTAKSGKTQQPSSRKAATGRANAASSGGDPAVRQSYYAVLAAHLAKHRRYPVAARRRGEEGIVKLFFVLDRNGEIEEYRISESSGHRRLDEAVIRMLESARPLPAFPTGMKEMQLSVSLPIAFAINERR</sequence>
<feature type="chain" id="PRO_5047304569" description="Protein TonB" evidence="12">
    <location>
        <begin position="28"/>
        <end position="254"/>
    </location>
</feature>
<dbReference type="Pfam" id="PF03544">
    <property type="entry name" value="TonB_C"/>
    <property type="match status" value="1"/>
</dbReference>
<keyword evidence="7 10" id="KW-0653">Protein transport</keyword>
<dbReference type="InterPro" id="IPR006260">
    <property type="entry name" value="TonB/TolA_C"/>
</dbReference>
<keyword evidence="6" id="KW-0812">Transmembrane</keyword>
<evidence type="ECO:0000256" key="9">
    <source>
        <dbReference type="ARBA" id="ARBA00023136"/>
    </source>
</evidence>
<keyword evidence="4 10" id="KW-1003">Cell membrane</keyword>
<dbReference type="PANTHER" id="PTHR33446">
    <property type="entry name" value="PROTEIN TONB-RELATED"/>
    <property type="match status" value="1"/>
</dbReference>
<dbReference type="InterPro" id="IPR003538">
    <property type="entry name" value="TonB"/>
</dbReference>
<feature type="compositionally biased region" description="Low complexity" evidence="11">
    <location>
        <begin position="55"/>
        <end position="64"/>
    </location>
</feature>
<feature type="compositionally biased region" description="Acidic residues" evidence="11">
    <location>
        <begin position="66"/>
        <end position="88"/>
    </location>
</feature>
<protein>
    <recommendedName>
        <fullName evidence="10">Protein TonB</fullName>
    </recommendedName>
</protein>
<evidence type="ECO:0000256" key="2">
    <source>
        <dbReference type="ARBA" id="ARBA00006555"/>
    </source>
</evidence>
<feature type="domain" description="TonB C-terminal" evidence="13">
    <location>
        <begin position="160"/>
        <end position="254"/>
    </location>
</feature>
<evidence type="ECO:0000256" key="8">
    <source>
        <dbReference type="ARBA" id="ARBA00022989"/>
    </source>
</evidence>
<evidence type="ECO:0000313" key="15">
    <source>
        <dbReference type="Proteomes" id="UP001596422"/>
    </source>
</evidence>
<gene>
    <name evidence="14" type="ORF">ACFQDL_06890</name>
</gene>
<dbReference type="PANTHER" id="PTHR33446:SF2">
    <property type="entry name" value="PROTEIN TONB"/>
    <property type="match status" value="1"/>
</dbReference>
<evidence type="ECO:0000256" key="10">
    <source>
        <dbReference type="RuleBase" id="RU362123"/>
    </source>
</evidence>
<accession>A0ABW1ZXB5</accession>